<sequence length="177" mass="18439">MPNDRIVIVAASIELLLDDTADAAIRDRWRSLAALGVDPAIGRPHCTLIAGARISGADSHLATIAQRLPIPVLIGPPVALPAGPGLFTLAASVVPSSELLSVHATVHRLCGDAVDGLVDHVTPGSWTPHITLARRLTADRVGSALTLDWSPIPAHANAIRRWDGDTSSETVVAGRAC</sequence>
<dbReference type="eggNOG" id="COG1514">
    <property type="taxonomic scope" value="Bacteria"/>
</dbReference>
<proteinExistence type="predicted"/>
<evidence type="ECO:0008006" key="3">
    <source>
        <dbReference type="Google" id="ProtNLM"/>
    </source>
</evidence>
<dbReference type="Pfam" id="PF13563">
    <property type="entry name" value="2_5_RNA_ligase2"/>
    <property type="match status" value="1"/>
</dbReference>
<dbReference type="AlphaFoldDB" id="M3UYB0"/>
<protein>
    <recommendedName>
        <fullName evidence="3">2'-5' RNA ligase</fullName>
    </recommendedName>
</protein>
<dbReference type="STRING" id="410332.SAMN04488550_2663"/>
<dbReference type="InterPro" id="IPR009097">
    <property type="entry name" value="Cyclic_Pdiesterase"/>
</dbReference>
<dbReference type="Proteomes" id="UP000035009">
    <property type="component" value="Unassembled WGS sequence"/>
</dbReference>
<evidence type="ECO:0000313" key="1">
    <source>
        <dbReference type="EMBL" id="GAC80782.1"/>
    </source>
</evidence>
<dbReference type="Gene3D" id="3.90.1140.10">
    <property type="entry name" value="Cyclic phosphodiesterase"/>
    <property type="match status" value="1"/>
</dbReference>
<evidence type="ECO:0000313" key="2">
    <source>
        <dbReference type="Proteomes" id="UP000035009"/>
    </source>
</evidence>
<gene>
    <name evidence="1" type="ORF">GM1_021_00680</name>
</gene>
<dbReference type="SUPFAM" id="SSF55144">
    <property type="entry name" value="LigT-like"/>
    <property type="match status" value="1"/>
</dbReference>
<dbReference type="EMBL" id="BAOP01000021">
    <property type="protein sequence ID" value="GAC80782.1"/>
    <property type="molecule type" value="Genomic_DNA"/>
</dbReference>
<name>M3UYB0_GORML</name>
<organism evidence="1 2">
    <name type="scientific">Gordonia malaquae NBRC 108250</name>
    <dbReference type="NCBI Taxonomy" id="1223542"/>
    <lineage>
        <taxon>Bacteria</taxon>
        <taxon>Bacillati</taxon>
        <taxon>Actinomycetota</taxon>
        <taxon>Actinomycetes</taxon>
        <taxon>Mycobacteriales</taxon>
        <taxon>Gordoniaceae</taxon>
        <taxon>Gordonia</taxon>
    </lineage>
</organism>
<comment type="caution">
    <text evidence="1">The sequence shown here is derived from an EMBL/GenBank/DDBJ whole genome shotgun (WGS) entry which is preliminary data.</text>
</comment>
<reference evidence="1 2" key="1">
    <citation type="submission" date="2013-02" db="EMBL/GenBank/DDBJ databases">
        <title>Whole genome shotgun sequence of Gordonia malaquae NBRC 108250.</title>
        <authorList>
            <person name="Yoshida I."/>
            <person name="Hosoyama A."/>
            <person name="Tsuchikane K."/>
            <person name="Ando Y."/>
            <person name="Baba S."/>
            <person name="Ohji S."/>
            <person name="Hamada M."/>
            <person name="Tamura T."/>
            <person name="Yamazoe A."/>
            <person name="Yamazaki S."/>
            <person name="Fujita N."/>
        </authorList>
    </citation>
    <scope>NUCLEOTIDE SEQUENCE [LARGE SCALE GENOMIC DNA]</scope>
    <source>
        <strain evidence="1 2">NBRC 108250</strain>
    </source>
</reference>
<keyword evidence="2" id="KW-1185">Reference proteome</keyword>
<accession>M3UYB0</accession>